<protein>
    <recommendedName>
        <fullName evidence="5">Secreted protein</fullName>
    </recommendedName>
</protein>
<dbReference type="EMBL" id="VMTY01000013">
    <property type="protein sequence ID" value="TVU56879.1"/>
    <property type="molecule type" value="Genomic_DNA"/>
</dbReference>
<feature type="chain" id="PRO_5021747283" description="Secreted protein" evidence="2">
    <location>
        <begin position="29"/>
        <end position="111"/>
    </location>
</feature>
<comment type="caution">
    <text evidence="3">The sequence shown here is derived from an EMBL/GenBank/DDBJ whole genome shotgun (WGS) entry which is preliminary data.</text>
</comment>
<evidence type="ECO:0000313" key="3">
    <source>
        <dbReference type="EMBL" id="TVU56879.1"/>
    </source>
</evidence>
<feature type="compositionally biased region" description="Polar residues" evidence="1">
    <location>
        <begin position="99"/>
        <end position="111"/>
    </location>
</feature>
<name>A0A558GJ31_9CORY</name>
<evidence type="ECO:0000256" key="1">
    <source>
        <dbReference type="SAM" id="MobiDB-lite"/>
    </source>
</evidence>
<sequence>MKIARSLTTLAAASALALGAVVSPIASASDIDPDEIRGNAEKSQISDIDLYDELEEYLPKDEAGNPLPSREEYEAALNDRNTNFSEPKINKLPEKRSGWATSSGTGNTVNW</sequence>
<gene>
    <name evidence="3" type="ORF">FQK23_05535</name>
</gene>
<evidence type="ECO:0000256" key="2">
    <source>
        <dbReference type="SAM" id="SignalP"/>
    </source>
</evidence>
<keyword evidence="2" id="KW-0732">Signal</keyword>
<dbReference type="Proteomes" id="UP000320531">
    <property type="component" value="Unassembled WGS sequence"/>
</dbReference>
<organism evidence="3 4">
    <name type="scientific">Corynebacterium aurimucosum</name>
    <dbReference type="NCBI Taxonomy" id="169292"/>
    <lineage>
        <taxon>Bacteria</taxon>
        <taxon>Bacillati</taxon>
        <taxon>Actinomycetota</taxon>
        <taxon>Actinomycetes</taxon>
        <taxon>Mycobacteriales</taxon>
        <taxon>Corynebacteriaceae</taxon>
        <taxon>Corynebacterium</taxon>
    </lineage>
</organism>
<feature type="compositionally biased region" description="Basic and acidic residues" evidence="1">
    <location>
        <begin position="88"/>
        <end position="97"/>
    </location>
</feature>
<feature type="region of interest" description="Disordered" evidence="1">
    <location>
        <begin position="78"/>
        <end position="111"/>
    </location>
</feature>
<accession>A0A558GJ31</accession>
<evidence type="ECO:0008006" key="5">
    <source>
        <dbReference type="Google" id="ProtNLM"/>
    </source>
</evidence>
<reference evidence="3 4" key="1">
    <citation type="submission" date="2019-07" db="EMBL/GenBank/DDBJ databases">
        <title>Draft genome of C. aurimucosum strain 14-2523.</title>
        <authorList>
            <person name="Pacheco L.G.C."/>
            <person name="Aguiar E.R.G.R."/>
            <person name="Navas J."/>
            <person name="Santos C.S."/>
            <person name="Rocha D.J.P.G."/>
        </authorList>
    </citation>
    <scope>NUCLEOTIDE SEQUENCE [LARGE SCALE GENOMIC DNA]</scope>
    <source>
        <strain evidence="3 4">14-2523</strain>
    </source>
</reference>
<evidence type="ECO:0000313" key="4">
    <source>
        <dbReference type="Proteomes" id="UP000320531"/>
    </source>
</evidence>
<dbReference type="AlphaFoldDB" id="A0A558GJ31"/>
<proteinExistence type="predicted"/>
<feature type="signal peptide" evidence="2">
    <location>
        <begin position="1"/>
        <end position="28"/>
    </location>
</feature>